<feature type="region of interest" description="Disordered" evidence="6">
    <location>
        <begin position="280"/>
        <end position="303"/>
    </location>
</feature>
<dbReference type="Pfam" id="PF00069">
    <property type="entry name" value="Pkinase"/>
    <property type="match status" value="1"/>
</dbReference>
<feature type="binding site" evidence="5">
    <location>
        <position position="526"/>
    </location>
    <ligand>
        <name>ATP</name>
        <dbReference type="ChEBI" id="CHEBI:30616"/>
    </ligand>
</feature>
<dbReference type="CDD" id="cd06606">
    <property type="entry name" value="STKc_MAPKKK"/>
    <property type="match status" value="1"/>
</dbReference>
<dbReference type="Proteomes" id="UP001295684">
    <property type="component" value="Unassembled WGS sequence"/>
</dbReference>
<feature type="domain" description="Protein kinase" evidence="7">
    <location>
        <begin position="496"/>
        <end position="759"/>
    </location>
</feature>
<dbReference type="PROSITE" id="PS00108">
    <property type="entry name" value="PROTEIN_KINASE_ST"/>
    <property type="match status" value="1"/>
</dbReference>
<protein>
    <recommendedName>
        <fullName evidence="7">Protein kinase domain-containing protein</fullName>
    </recommendedName>
</protein>
<dbReference type="AlphaFoldDB" id="A0AAD1Y8Q9"/>
<dbReference type="Gene3D" id="1.10.510.10">
    <property type="entry name" value="Transferase(Phosphotransferase) domain 1"/>
    <property type="match status" value="1"/>
</dbReference>
<keyword evidence="3" id="KW-0418">Kinase</keyword>
<evidence type="ECO:0000256" key="1">
    <source>
        <dbReference type="ARBA" id="ARBA00022679"/>
    </source>
</evidence>
<evidence type="ECO:0000259" key="7">
    <source>
        <dbReference type="PROSITE" id="PS50011"/>
    </source>
</evidence>
<keyword evidence="2 5" id="KW-0547">Nucleotide-binding</keyword>
<evidence type="ECO:0000313" key="9">
    <source>
        <dbReference type="Proteomes" id="UP001295684"/>
    </source>
</evidence>
<feature type="compositionally biased region" description="Basic and acidic residues" evidence="6">
    <location>
        <begin position="287"/>
        <end position="303"/>
    </location>
</feature>
<name>A0AAD1Y8Q9_EUPCR</name>
<evidence type="ECO:0000256" key="4">
    <source>
        <dbReference type="ARBA" id="ARBA00022840"/>
    </source>
</evidence>
<evidence type="ECO:0000313" key="8">
    <source>
        <dbReference type="EMBL" id="CAI2385022.1"/>
    </source>
</evidence>
<dbReference type="SUPFAM" id="SSF56112">
    <property type="entry name" value="Protein kinase-like (PK-like)"/>
    <property type="match status" value="1"/>
</dbReference>
<keyword evidence="9" id="KW-1185">Reference proteome</keyword>
<evidence type="ECO:0000256" key="2">
    <source>
        <dbReference type="ARBA" id="ARBA00022741"/>
    </source>
</evidence>
<dbReference type="PROSITE" id="PS50011">
    <property type="entry name" value="PROTEIN_KINASE_DOM"/>
    <property type="match status" value="1"/>
</dbReference>
<evidence type="ECO:0000256" key="3">
    <source>
        <dbReference type="ARBA" id="ARBA00022777"/>
    </source>
</evidence>
<dbReference type="GO" id="GO:0005524">
    <property type="term" value="F:ATP binding"/>
    <property type="evidence" value="ECO:0007669"/>
    <property type="project" value="UniProtKB-UniRule"/>
</dbReference>
<organism evidence="8 9">
    <name type="scientific">Euplotes crassus</name>
    <dbReference type="NCBI Taxonomy" id="5936"/>
    <lineage>
        <taxon>Eukaryota</taxon>
        <taxon>Sar</taxon>
        <taxon>Alveolata</taxon>
        <taxon>Ciliophora</taxon>
        <taxon>Intramacronucleata</taxon>
        <taxon>Spirotrichea</taxon>
        <taxon>Hypotrichia</taxon>
        <taxon>Euplotida</taxon>
        <taxon>Euplotidae</taxon>
        <taxon>Moneuplotes</taxon>
    </lineage>
</organism>
<dbReference type="GO" id="GO:0004672">
    <property type="term" value="F:protein kinase activity"/>
    <property type="evidence" value="ECO:0007669"/>
    <property type="project" value="InterPro"/>
</dbReference>
<keyword evidence="1" id="KW-0808">Transferase</keyword>
<dbReference type="SMART" id="SM00220">
    <property type="entry name" value="S_TKc"/>
    <property type="match status" value="1"/>
</dbReference>
<evidence type="ECO:0000256" key="6">
    <source>
        <dbReference type="SAM" id="MobiDB-lite"/>
    </source>
</evidence>
<dbReference type="InterPro" id="IPR011009">
    <property type="entry name" value="Kinase-like_dom_sf"/>
</dbReference>
<dbReference type="PANTHER" id="PTHR48016">
    <property type="entry name" value="MAP KINASE KINASE KINASE SSK2-RELATED-RELATED"/>
    <property type="match status" value="1"/>
</dbReference>
<keyword evidence="4 5" id="KW-0067">ATP-binding</keyword>
<dbReference type="InterPro" id="IPR017441">
    <property type="entry name" value="Protein_kinase_ATP_BS"/>
</dbReference>
<dbReference type="PANTHER" id="PTHR48016:SF56">
    <property type="entry name" value="MAPKK KINASE"/>
    <property type="match status" value="1"/>
</dbReference>
<dbReference type="EMBL" id="CAMPGE010027389">
    <property type="protein sequence ID" value="CAI2385022.1"/>
    <property type="molecule type" value="Genomic_DNA"/>
</dbReference>
<evidence type="ECO:0000256" key="5">
    <source>
        <dbReference type="PROSITE-ProRule" id="PRU10141"/>
    </source>
</evidence>
<comment type="caution">
    <text evidence="8">The sequence shown here is derived from an EMBL/GenBank/DDBJ whole genome shotgun (WGS) entry which is preliminary data.</text>
</comment>
<accession>A0AAD1Y8Q9</accession>
<reference evidence="8" key="1">
    <citation type="submission" date="2023-07" db="EMBL/GenBank/DDBJ databases">
        <authorList>
            <consortium name="AG Swart"/>
            <person name="Singh M."/>
            <person name="Singh A."/>
            <person name="Seah K."/>
            <person name="Emmerich C."/>
        </authorList>
    </citation>
    <scope>NUCLEOTIDE SEQUENCE</scope>
    <source>
        <strain evidence="8">DP1</strain>
    </source>
</reference>
<proteinExistence type="predicted"/>
<gene>
    <name evidence="8" type="ORF">ECRASSUSDP1_LOCUS26564</name>
</gene>
<dbReference type="PROSITE" id="PS00107">
    <property type="entry name" value="PROTEIN_KINASE_ATP"/>
    <property type="match status" value="1"/>
</dbReference>
<sequence>MQNLLLKNCCIKIGRVSLRPSIRGSSKKLINNTFDNSKRNSLRNDYDFTSSLPAYTSFNQINSARKEYRGTISLAKRRDRIKDLNVAPKVRQSLERHEINKWKTTINNTMMHDHDKKEEESLIRIMDNSNYYPNEQIGEYDDTPYLTIPAFGNAQNKSGHNGMNDGSENGYSSPGQFTFRRSSGAKVYPPTMKDQDIQCEILKPNNSEALSESVSEYSFVEHKVTVNEHNSRDRKFEVNLSTRNVKKYKNQYSIAKRIEQEPSEVDIDGYLLGSENERGEVLSTSKNGEEEKHCSNLGADKLEDSSSKRQSFLLHPKIVSNQLLDPMKLKSGTFDKRKKPKKIGTYKTRIEKSMKKINNTIGDSNFDKTVTGGVSQLSVCSKFISPVLKNRLKKKSTNNNESEISENLPISTTQQSNDQYLMEEIKELQTNENLKENTTEFPKMGSGDSHKNDIYTRQISFKDKSKFIGRPNNISIGLLKKKPQGLAPVFGNLKKWSKGERLGFGAYGDVVKAIDRTDGSIFAVKKMLIQKNQNEFNKDAIEALKSEIKILKDFEHEFIIKYIGSEIIRADTFYIYLEFATEGSLVNMYKEFGPFDEKLIKKYCCEILNGLAFLHGNNIVHQDLKCANILIKNGHVKISDFGCAKIIQKSMTCHNLYKSLKGTIPWMAPEVIRQKMSDCKADIWSLGCTIIEMATCANPWGEENIGNNIEDLYKLCDRFDHPPIPDFFSDKLKDFLECCFIIEPKMRPSSEQLLLHEFLQEG</sequence>
<dbReference type="InterPro" id="IPR000719">
    <property type="entry name" value="Prot_kinase_dom"/>
</dbReference>
<dbReference type="InterPro" id="IPR050538">
    <property type="entry name" value="MAP_kinase_kinase_kinase"/>
</dbReference>
<dbReference type="InterPro" id="IPR008271">
    <property type="entry name" value="Ser/Thr_kinase_AS"/>
</dbReference>